<dbReference type="InterPro" id="IPR045489">
    <property type="entry name" value="DUF6429"/>
</dbReference>
<accession>A0AAF0KEL2</accession>
<dbReference type="Proteomes" id="UP000298664">
    <property type="component" value="Chromosome Circular"/>
</dbReference>
<dbReference type="RefSeq" id="WP_137394203.1">
    <property type="nucleotide sequence ID" value="NZ_CP124733.1"/>
</dbReference>
<name>A0AAF0KEL2_9HYPH</name>
<proteinExistence type="predicted"/>
<evidence type="ECO:0000313" key="3">
    <source>
        <dbReference type="Proteomes" id="UP000298664"/>
    </source>
</evidence>
<evidence type="ECO:0000259" key="1">
    <source>
        <dbReference type="Pfam" id="PF20008"/>
    </source>
</evidence>
<feature type="domain" description="DUF6429" evidence="1">
    <location>
        <begin position="4"/>
        <end position="74"/>
    </location>
</feature>
<dbReference type="Pfam" id="PF20008">
    <property type="entry name" value="DUF6429"/>
    <property type="match status" value="1"/>
</dbReference>
<organism evidence="2 3">
    <name type="scientific">Agrobacterium larrymoorei</name>
    <dbReference type="NCBI Taxonomy" id="160699"/>
    <lineage>
        <taxon>Bacteria</taxon>
        <taxon>Pseudomonadati</taxon>
        <taxon>Pseudomonadota</taxon>
        <taxon>Alphaproteobacteria</taxon>
        <taxon>Hyphomicrobiales</taxon>
        <taxon>Rhizobiaceae</taxon>
        <taxon>Rhizobium/Agrobacterium group</taxon>
        <taxon>Agrobacterium</taxon>
    </lineage>
</organism>
<evidence type="ECO:0000313" key="2">
    <source>
        <dbReference type="EMBL" id="WHA42475.1"/>
    </source>
</evidence>
<dbReference type="AlphaFoldDB" id="A0AAF0KEL2"/>
<reference evidence="2" key="1">
    <citation type="submission" date="2023-05" db="EMBL/GenBank/DDBJ databases">
        <title>Complete genome sequence of Agrobacterium larrymoorei CFBP5477.</title>
        <authorList>
            <person name="Yen H.-C."/>
            <person name="Chou L."/>
            <person name="Lin Y.-C."/>
            <person name="Lai E.-M."/>
            <person name="Kuo C.-H."/>
        </authorList>
    </citation>
    <scope>NUCLEOTIDE SEQUENCE</scope>
    <source>
        <strain evidence="2">CFBP5477</strain>
    </source>
</reference>
<dbReference type="EMBL" id="CP124733">
    <property type="protein sequence ID" value="WHA42475.1"/>
    <property type="molecule type" value="Genomic_DNA"/>
</dbReference>
<sequence>MDIDNDKIDDTVLALLQLTLHENNRAWKGMDWDVLARLHERGFIDDPVNKNKSVVLTKEGAERSQALFMELFAKKPV</sequence>
<gene>
    <name evidence="2" type="ORF">CFBP5477_006050</name>
</gene>
<protein>
    <submittedName>
        <fullName evidence="2">DUF6429 family protein</fullName>
    </submittedName>
</protein>